<dbReference type="PANTHER" id="PTHR35532">
    <property type="entry name" value="SIMILAR TO POLYHYDROXYALKANOATE DEPOLYMERASE"/>
    <property type="match status" value="1"/>
</dbReference>
<name>A0A9D1KIK9_9BACT</name>
<reference evidence="2" key="1">
    <citation type="submission" date="2020-10" db="EMBL/GenBank/DDBJ databases">
        <authorList>
            <person name="Gilroy R."/>
        </authorList>
    </citation>
    <scope>NUCLEOTIDE SEQUENCE</scope>
    <source>
        <strain evidence="2">ChiHecec2B26-709</strain>
    </source>
</reference>
<dbReference type="EMBL" id="DVLC01000064">
    <property type="protein sequence ID" value="HIT46870.1"/>
    <property type="molecule type" value="Genomic_DNA"/>
</dbReference>
<organism evidence="2 3">
    <name type="scientific">Candidatus Cryptobacteroides merdipullorum</name>
    <dbReference type="NCBI Taxonomy" id="2840771"/>
    <lineage>
        <taxon>Bacteria</taxon>
        <taxon>Pseudomonadati</taxon>
        <taxon>Bacteroidota</taxon>
        <taxon>Bacteroidia</taxon>
        <taxon>Bacteroidales</taxon>
        <taxon>Candidatus Cryptobacteroides</taxon>
    </lineage>
</organism>
<proteinExistence type="predicted"/>
<feature type="chain" id="PRO_5038713133" description="Peptide-N(4)-(N-acetyl-beta-glucosaminyl)asparagine amidase" evidence="1">
    <location>
        <begin position="28"/>
        <end position="645"/>
    </location>
</feature>
<dbReference type="SUPFAM" id="SSF54001">
    <property type="entry name" value="Cysteine proteinases"/>
    <property type="match status" value="1"/>
</dbReference>
<comment type="caution">
    <text evidence="2">The sequence shown here is derived from an EMBL/GenBank/DDBJ whole genome shotgun (WGS) entry which is preliminary data.</text>
</comment>
<feature type="signal peptide" evidence="1">
    <location>
        <begin position="1"/>
        <end position="27"/>
    </location>
</feature>
<protein>
    <recommendedName>
        <fullName evidence="4">Peptide-N(4)-(N-acetyl-beta-glucosaminyl)asparagine amidase</fullName>
    </recommendedName>
</protein>
<dbReference type="InterPro" id="IPR008979">
    <property type="entry name" value="Galactose-bd-like_sf"/>
</dbReference>
<reference evidence="2" key="2">
    <citation type="journal article" date="2021" name="PeerJ">
        <title>Extensive microbial diversity within the chicken gut microbiome revealed by metagenomics and culture.</title>
        <authorList>
            <person name="Gilroy R."/>
            <person name="Ravi A."/>
            <person name="Getino M."/>
            <person name="Pursley I."/>
            <person name="Horton D.L."/>
            <person name="Alikhan N.F."/>
            <person name="Baker D."/>
            <person name="Gharbi K."/>
            <person name="Hall N."/>
            <person name="Watson M."/>
            <person name="Adriaenssens E.M."/>
            <person name="Foster-Nyarko E."/>
            <person name="Jarju S."/>
            <person name="Secka A."/>
            <person name="Antonio M."/>
            <person name="Oren A."/>
            <person name="Chaudhuri R.R."/>
            <person name="La Ragione R."/>
            <person name="Hildebrand F."/>
            <person name="Pallen M.J."/>
        </authorList>
    </citation>
    <scope>NUCLEOTIDE SEQUENCE</scope>
    <source>
        <strain evidence="2">ChiHecec2B26-709</strain>
    </source>
</reference>
<dbReference type="Gene3D" id="2.60.120.260">
    <property type="entry name" value="Galactose-binding domain-like"/>
    <property type="match status" value="2"/>
</dbReference>
<evidence type="ECO:0000313" key="3">
    <source>
        <dbReference type="Proteomes" id="UP000886881"/>
    </source>
</evidence>
<dbReference type="PANTHER" id="PTHR35532:SF5">
    <property type="entry name" value="CARBOHYDRATE-BINDING DOMAIN-CONTAINING PROTEIN"/>
    <property type="match status" value="1"/>
</dbReference>
<dbReference type="Proteomes" id="UP000886881">
    <property type="component" value="Unassembled WGS sequence"/>
</dbReference>
<keyword evidence="1" id="KW-0732">Signal</keyword>
<evidence type="ECO:0000256" key="1">
    <source>
        <dbReference type="SAM" id="SignalP"/>
    </source>
</evidence>
<gene>
    <name evidence="2" type="ORF">IAC35_03320</name>
</gene>
<sequence>MSSKSKTMRYLAAAILFILLSSCSRPASNVRKVLRFAGENRPQLEAVLAHYEDSGEPLKYEAVEYLIGNMGGNAAMNGPSLDRYYRLLDSFYSRPDIDIFALREFNDSLFASPFFTDLKPVFDARTLDSAYLVSHIDRAFEVWESPWAKDLDFNEFCEFLLPYRIGTEIIEDWRTDYRNHYAPYLDSLARSSDAPLEEFCEALNSACVEPHLYENYPGGKPSLKPSVLKRIVGGSCDDYVGLFTYAARTFGVPVAIDFTPQWGNHSQGHKWCATMENDTTYVFDIGDILRPAASNPFTYRLVKAYRKSWAYQSGSPAGHEAPPSLSDQRLVDVTAMYCPVVDIDIRDLQQPLRSRMVWLCAFDDRQWVPVCGSRREGRKVTFADMGYPAVFLPQYYENGELSPAGWPVLVDSLGRVSELKPDSSRPESVKLLRKFMDTKAVKFASYMLGGRFELSRHPDFRDALVMELPDSVGWNFQTLHIPEDAGSFRYVRYVPAPETAGNIAEIEVYGKDGKRVEGSVSGTYDSGDEMHSMDKAFDGETLTYALCGTEQPNPWIGLDLGSELPLSRICFLPRSDDNFIREGELYELCFWDGRWVSLGTRTGSRQTQELIYDNVPSNALLLLHNLSKGKEERIFTYENGRQVWW</sequence>
<dbReference type="InterPro" id="IPR038765">
    <property type="entry name" value="Papain-like_cys_pep_sf"/>
</dbReference>
<dbReference type="SUPFAM" id="SSF49785">
    <property type="entry name" value="Galactose-binding domain-like"/>
    <property type="match status" value="1"/>
</dbReference>
<evidence type="ECO:0008006" key="4">
    <source>
        <dbReference type="Google" id="ProtNLM"/>
    </source>
</evidence>
<accession>A0A9D1KIK9</accession>
<evidence type="ECO:0000313" key="2">
    <source>
        <dbReference type="EMBL" id="HIT46870.1"/>
    </source>
</evidence>
<dbReference type="AlphaFoldDB" id="A0A9D1KIK9"/>
<dbReference type="PROSITE" id="PS51257">
    <property type="entry name" value="PROKAR_LIPOPROTEIN"/>
    <property type="match status" value="1"/>
</dbReference>